<dbReference type="Pfam" id="PF00593">
    <property type="entry name" value="TonB_dep_Rec_b-barrel"/>
    <property type="match status" value="1"/>
</dbReference>
<feature type="domain" description="TonB-dependent receptor-like beta-barrel" evidence="8">
    <location>
        <begin position="583"/>
        <end position="1029"/>
    </location>
</feature>
<dbReference type="Pfam" id="PF07715">
    <property type="entry name" value="Plug"/>
    <property type="match status" value="1"/>
</dbReference>
<gene>
    <name evidence="10" type="ordered locus">Sama_2026</name>
</gene>
<keyword evidence="3 6" id="KW-0798">TonB box</keyword>
<dbReference type="InterPro" id="IPR012910">
    <property type="entry name" value="Plug_dom"/>
</dbReference>
<evidence type="ECO:0000256" key="7">
    <source>
        <dbReference type="SAM" id="SignalP"/>
    </source>
</evidence>
<dbReference type="InterPro" id="IPR010917">
    <property type="entry name" value="TonB_rcpt_CS"/>
</dbReference>
<dbReference type="EMBL" id="CP000507">
    <property type="protein sequence ID" value="ABM00232.1"/>
    <property type="molecule type" value="Genomic_DNA"/>
</dbReference>
<proteinExistence type="inferred from homology"/>
<evidence type="ECO:0000256" key="4">
    <source>
        <dbReference type="ARBA" id="ARBA00023136"/>
    </source>
</evidence>
<evidence type="ECO:0000256" key="1">
    <source>
        <dbReference type="ARBA" id="ARBA00004442"/>
    </source>
</evidence>
<dbReference type="STRING" id="326297.Sama_2026"/>
<dbReference type="AlphaFoldDB" id="A1S775"/>
<dbReference type="KEGG" id="saz:Sama_2026"/>
<accession>A1S775</accession>
<dbReference type="InterPro" id="IPR000531">
    <property type="entry name" value="Beta-barrel_TonB"/>
</dbReference>
<dbReference type="Gene3D" id="2.40.170.20">
    <property type="entry name" value="TonB-dependent receptor, beta-barrel domain"/>
    <property type="match status" value="1"/>
</dbReference>
<dbReference type="InterPro" id="IPR037066">
    <property type="entry name" value="Plug_dom_sf"/>
</dbReference>
<dbReference type="eggNOG" id="COG1629">
    <property type="taxonomic scope" value="Bacteria"/>
</dbReference>
<evidence type="ECO:0000256" key="6">
    <source>
        <dbReference type="RuleBase" id="RU003357"/>
    </source>
</evidence>
<dbReference type="PANTHER" id="PTHR47234">
    <property type="match status" value="1"/>
</dbReference>
<keyword evidence="4 6" id="KW-0472">Membrane</keyword>
<evidence type="ECO:0000313" key="10">
    <source>
        <dbReference type="EMBL" id="ABM00232.1"/>
    </source>
</evidence>
<evidence type="ECO:0000259" key="9">
    <source>
        <dbReference type="Pfam" id="PF07715"/>
    </source>
</evidence>
<reference evidence="10 11" key="1">
    <citation type="submission" date="2006-12" db="EMBL/GenBank/DDBJ databases">
        <title>Complete sequence of Shewanella amazonensis SB2B.</title>
        <authorList>
            <consortium name="US DOE Joint Genome Institute"/>
            <person name="Copeland A."/>
            <person name="Lucas S."/>
            <person name="Lapidus A."/>
            <person name="Barry K."/>
            <person name="Detter J.C."/>
            <person name="Glavina del Rio T."/>
            <person name="Hammon N."/>
            <person name="Israni S."/>
            <person name="Dalin E."/>
            <person name="Tice H."/>
            <person name="Pitluck S."/>
            <person name="Munk A.C."/>
            <person name="Brettin T."/>
            <person name="Bruce D."/>
            <person name="Han C."/>
            <person name="Tapia R."/>
            <person name="Gilna P."/>
            <person name="Schmutz J."/>
            <person name="Larimer F."/>
            <person name="Land M."/>
            <person name="Hauser L."/>
            <person name="Kyrpides N."/>
            <person name="Mikhailova N."/>
            <person name="Fredrickson J."/>
            <person name="Richardson P."/>
        </authorList>
    </citation>
    <scope>NUCLEOTIDE SEQUENCE [LARGE SCALE GENOMIC DNA]</scope>
    <source>
        <strain evidence="11">ATCC BAA-1098 / SB2B</strain>
    </source>
</reference>
<protein>
    <submittedName>
        <fullName evidence="10">TonB-dependent receptor</fullName>
    </submittedName>
</protein>
<feature type="chain" id="PRO_5002636834" evidence="7">
    <location>
        <begin position="29"/>
        <end position="1068"/>
    </location>
</feature>
<dbReference type="PROSITE" id="PS01156">
    <property type="entry name" value="TONB_DEPENDENT_REC_2"/>
    <property type="match status" value="1"/>
</dbReference>
<keyword evidence="10" id="KW-0675">Receptor</keyword>
<dbReference type="SUPFAM" id="SSF56935">
    <property type="entry name" value="Porins"/>
    <property type="match status" value="1"/>
</dbReference>
<evidence type="ECO:0000256" key="3">
    <source>
        <dbReference type="ARBA" id="ARBA00023077"/>
    </source>
</evidence>
<dbReference type="Gene3D" id="2.170.130.10">
    <property type="entry name" value="TonB-dependent receptor, plug domain"/>
    <property type="match status" value="1"/>
</dbReference>
<comment type="subcellular location">
    <subcellularLocation>
        <location evidence="1 6">Cell outer membrane</location>
    </subcellularLocation>
</comment>
<dbReference type="PANTHER" id="PTHR47234:SF2">
    <property type="entry name" value="TONB-DEPENDENT RECEPTOR"/>
    <property type="match status" value="1"/>
</dbReference>
<comment type="similarity">
    <text evidence="6">Belongs to the TonB-dependent receptor family.</text>
</comment>
<evidence type="ECO:0000256" key="5">
    <source>
        <dbReference type="ARBA" id="ARBA00023237"/>
    </source>
</evidence>
<evidence type="ECO:0000313" key="11">
    <source>
        <dbReference type="Proteomes" id="UP000009175"/>
    </source>
</evidence>
<dbReference type="InterPro" id="IPR036942">
    <property type="entry name" value="Beta-barrel_TonB_sf"/>
</dbReference>
<organism evidence="10 11">
    <name type="scientific">Shewanella amazonensis (strain ATCC BAA-1098 / SB2B)</name>
    <dbReference type="NCBI Taxonomy" id="326297"/>
    <lineage>
        <taxon>Bacteria</taxon>
        <taxon>Pseudomonadati</taxon>
        <taxon>Pseudomonadota</taxon>
        <taxon>Gammaproteobacteria</taxon>
        <taxon>Alteromonadales</taxon>
        <taxon>Shewanellaceae</taxon>
        <taxon>Shewanella</taxon>
    </lineage>
</organism>
<dbReference type="GO" id="GO:0009279">
    <property type="term" value="C:cell outer membrane"/>
    <property type="evidence" value="ECO:0007669"/>
    <property type="project" value="UniProtKB-SubCell"/>
</dbReference>
<keyword evidence="11" id="KW-1185">Reference proteome</keyword>
<dbReference type="OrthoDB" id="176248at2"/>
<dbReference type="Proteomes" id="UP000009175">
    <property type="component" value="Chromosome"/>
</dbReference>
<dbReference type="HOGENOM" id="CLU_010745_0_0_6"/>
<evidence type="ECO:0000256" key="2">
    <source>
        <dbReference type="ARBA" id="ARBA00022729"/>
    </source>
</evidence>
<keyword evidence="5" id="KW-0998">Cell outer membrane</keyword>
<feature type="signal peptide" evidence="7">
    <location>
        <begin position="1"/>
        <end position="28"/>
    </location>
</feature>
<name>A1S775_SHEAM</name>
<dbReference type="eggNOG" id="COG4771">
    <property type="taxonomic scope" value="Bacteria"/>
</dbReference>
<evidence type="ECO:0000259" key="8">
    <source>
        <dbReference type="Pfam" id="PF00593"/>
    </source>
</evidence>
<feature type="domain" description="TonB-dependent receptor plug" evidence="9">
    <location>
        <begin position="68"/>
        <end position="183"/>
    </location>
</feature>
<sequence>MFRTNRLAKAVRTSIIFGAAAVAYNAYAAEEPKLNSDAAVEASLEEEEVQERVVVTGSRIRKAEFSEASPIQVISGDISRELGLFDAGQMLQTTNQASGIQIDNTFGGYVLDNGPGAATIGFRGLGAERTLVLVNGRRMAPAGVGGAPTSPDLNLIPGVMIQRVENLFDGASTVYGSDAVAGVANVILKKDVEGFEFNAAYSQPKGEGGEETQLSGMWGTTMDNGFISVGVEYNKQESQSFGGNDFTKGCEERFFYTEDGRVINRYSGIGPTQNGEDTCNIFPLTNRITTQYFWGSLYHTPGYSNTGIPNFSESTIPNQYIGLLPSWIAADSNGDGINDVGIVDGNGDGFLDFDFQDPMYAYQQSEYYKSGDYKSGQERVSAMVNGEYNFQDSSDSTFYYEGLYAKRETDIFNPGAQIFEWVPASNPFNPCGVNGIDCLAMLGAPVGPQRVRPIINIRGDRDLTKVEVEQYRVVAGVTGNLPVFEAIGLDNWYYDFYVSHSASKGTDKRVGINEERLLNSLYTSVMDADGNVTCGDGSDGCVPVNLFASNIFQAGGGTLTEAEANYLFMDRTMETKVDQTVISGFVGGDLFNLPWNNEPVSTVFGMEWREDSIESNPNAAAADGLLWGYFADQGADGSRRLKEAFAELDFPLVRGMPGVEELTLTASGRISDESFYDAATTYSLKAVYRPVEWVTVRGTQGTSYRAPNLRERFLNGTSGFNTVSDPCVVPVDARISDPLNPNAPISYDPTNDDRDASVLQACRNAGVDPTALGLGGDGSAPYTSNYSAEVVTGGSTGLAEETSTAKTYGLIVEQPFSDDFNLTLSATRFDIEVTNSIAEPSSAYSINQCYSADGNEAFCSRIDRGSNGQIDLVDASFINIGLLTSKGWDYNLFYSQEFVVMENSFDVSLDIQATQMTESLYDVLGTVDDNLGEPDVPEWRASALLRLEYQDFSFNWQTRFIGSGVEDYDPETDGDKFVEDTVACTGMTNADGSPLLCRPVDYTEDYWVHNLSLAYTMDNYEFSVGVRNVFNDAPPKVDPDGSFSNTNIPLGVGYAQPRTVFVNFGAKF</sequence>
<keyword evidence="2 7" id="KW-0732">Signal</keyword>